<dbReference type="EMBL" id="JAPNKA010000001">
    <property type="protein sequence ID" value="MCY1083056.1"/>
    <property type="molecule type" value="Genomic_DNA"/>
</dbReference>
<keyword evidence="5" id="KW-1185">Reference proteome</keyword>
<protein>
    <submittedName>
        <fullName evidence="4">Phage tail sheath subtilisin-like domain-containing protein</fullName>
    </submittedName>
</protein>
<dbReference type="InterPro" id="IPR052042">
    <property type="entry name" value="Tail_sheath_structural"/>
</dbReference>
<dbReference type="Pfam" id="PF04984">
    <property type="entry name" value="Phage_sheath_1"/>
    <property type="match status" value="1"/>
</dbReference>
<evidence type="ECO:0000313" key="5">
    <source>
        <dbReference type="Proteomes" id="UP001207654"/>
    </source>
</evidence>
<feature type="domain" description="Tail sheath protein C-terminal" evidence="3">
    <location>
        <begin position="453"/>
        <end position="556"/>
    </location>
</feature>
<dbReference type="PANTHER" id="PTHR35861:SF1">
    <property type="entry name" value="PHAGE TAIL SHEATH PROTEIN"/>
    <property type="match status" value="1"/>
</dbReference>
<feature type="domain" description="Tail sheath protein subtilisin-like" evidence="2">
    <location>
        <begin position="281"/>
        <end position="445"/>
    </location>
</feature>
<organism evidence="4 5">
    <name type="scientific">Archangium lansingense</name>
    <dbReference type="NCBI Taxonomy" id="2995310"/>
    <lineage>
        <taxon>Bacteria</taxon>
        <taxon>Pseudomonadati</taxon>
        <taxon>Myxococcota</taxon>
        <taxon>Myxococcia</taxon>
        <taxon>Myxococcales</taxon>
        <taxon>Cystobacterineae</taxon>
        <taxon>Archangiaceae</taxon>
        <taxon>Archangium</taxon>
    </lineage>
</organism>
<name>A0ABT4AMY6_9BACT</name>
<gene>
    <name evidence="4" type="ORF">OV287_52335</name>
</gene>
<dbReference type="Gene3D" id="3.40.50.11780">
    <property type="match status" value="2"/>
</dbReference>
<dbReference type="RefSeq" id="WP_267541601.1">
    <property type="nucleotide sequence ID" value="NZ_JAPNKA010000001.1"/>
</dbReference>
<reference evidence="4 5" key="1">
    <citation type="submission" date="2022-11" db="EMBL/GenBank/DDBJ databases">
        <title>Minimal conservation of predation-associated metabolite biosynthetic gene clusters underscores biosynthetic potential of Myxococcota including descriptions for ten novel species: Archangium lansinium sp. nov., Myxococcus landrumus sp. nov., Nannocystis bai.</title>
        <authorList>
            <person name="Ahearne A."/>
            <person name="Stevens C."/>
            <person name="Phillips K."/>
        </authorList>
    </citation>
    <scope>NUCLEOTIDE SEQUENCE [LARGE SCALE GENOMIC DNA]</scope>
    <source>
        <strain evidence="4 5">MIWBW</strain>
    </source>
</reference>
<dbReference type="PANTHER" id="PTHR35861">
    <property type="match status" value="1"/>
</dbReference>
<proteinExistence type="inferred from homology"/>
<dbReference type="InterPro" id="IPR020287">
    <property type="entry name" value="Tail_sheath_C"/>
</dbReference>
<evidence type="ECO:0000259" key="3">
    <source>
        <dbReference type="Pfam" id="PF17482"/>
    </source>
</evidence>
<comment type="similarity">
    <text evidence="1">Belongs to the myoviridae tail sheath protein family.</text>
</comment>
<dbReference type="Proteomes" id="UP001207654">
    <property type="component" value="Unassembled WGS sequence"/>
</dbReference>
<accession>A0ABT4AMY6</accession>
<evidence type="ECO:0000259" key="2">
    <source>
        <dbReference type="Pfam" id="PF04984"/>
    </source>
</evidence>
<sequence length="563" mass="60766">MALVRPPLSAPGVYVQEVPSGVRTIIGVSTSLTVFLGRTERGPVSQPTRVSTWEEFEDSFGGLLADSPMTYAVQDFFLNGGAQALILRLFESIQRDDQGAPKKDDKGNVLTEPSTYYVAFRAPPPAKPGDKPKDKDDHLADKTLVAASSGAWGQHLGYRTDTDGITDNAVRRFITPGSGLTTADFFNLTVFFTQDDGKDATESIPLASNNPKAGARYLGNLLPLTSKFVRLAVTDPDAAKKLYVDPANPPDPTKHTLDGSLRPVNAQTYLDGLNVLDTLDLYNIVCIPPETFDGNTDISVYASAAEKCSRMKATLILDPPNTWTPDVDNTVHLDDPKGLGVTPADAHAPYCTVYFPRIKAADPLQGGAEVTRAASGALAGIIARTDATRGVWKAPAGYNDGGISGITGLQYPLTDTQNGLLNSQGVNALRSFSPVGPVVWGARTLAGADVLSSDFKYLPVRRLTDYIEQTLLRQTRWAVFEPNDEPLWSQLRLAIGSFMNDLFRQGAFQGSSRDQAFFVKCDATTTTQDDINRGIVNVEVGFAPLKPAEFVVIYIEQKTAQAA</sequence>
<dbReference type="Pfam" id="PF17482">
    <property type="entry name" value="Phage_sheath_1C"/>
    <property type="match status" value="1"/>
</dbReference>
<evidence type="ECO:0000256" key="1">
    <source>
        <dbReference type="ARBA" id="ARBA00008005"/>
    </source>
</evidence>
<dbReference type="InterPro" id="IPR035089">
    <property type="entry name" value="Phage_sheath_subtilisin"/>
</dbReference>
<evidence type="ECO:0000313" key="4">
    <source>
        <dbReference type="EMBL" id="MCY1083056.1"/>
    </source>
</evidence>
<comment type="caution">
    <text evidence="4">The sequence shown here is derived from an EMBL/GenBank/DDBJ whole genome shotgun (WGS) entry which is preliminary data.</text>
</comment>